<dbReference type="GO" id="GO:0048038">
    <property type="term" value="F:quinone binding"/>
    <property type="evidence" value="ECO:0007669"/>
    <property type="project" value="TreeGrafter"/>
</dbReference>
<dbReference type="InterPro" id="IPR002347">
    <property type="entry name" value="SDR_fam"/>
</dbReference>
<dbReference type="SUPFAM" id="SSF51735">
    <property type="entry name" value="NAD(P)-binding Rossmann-fold domains"/>
    <property type="match status" value="1"/>
</dbReference>
<dbReference type="InterPro" id="IPR020904">
    <property type="entry name" value="Sc_DH/Rdtase_CS"/>
</dbReference>
<feature type="compositionally biased region" description="Basic residues" evidence="4">
    <location>
        <begin position="45"/>
        <end position="56"/>
    </location>
</feature>
<dbReference type="STRING" id="1081102.A0A167Q9Z9"/>
<proteinExistence type="inferred from homology"/>
<reference evidence="5 6" key="1">
    <citation type="journal article" date="2016" name="Genome Biol. Evol.">
        <title>Divergent and convergent evolution of fungal pathogenicity.</title>
        <authorList>
            <person name="Shang Y."/>
            <person name="Xiao G."/>
            <person name="Zheng P."/>
            <person name="Cen K."/>
            <person name="Zhan S."/>
            <person name="Wang C."/>
        </authorList>
    </citation>
    <scope>NUCLEOTIDE SEQUENCE [LARGE SCALE GENOMIC DNA]</scope>
    <source>
        <strain evidence="5 6">RCEF 264</strain>
    </source>
</reference>
<dbReference type="PANTHER" id="PTHR42760:SF133">
    <property type="entry name" value="3-OXOACYL-[ACYL-CARRIER-PROTEIN] REDUCTASE"/>
    <property type="match status" value="1"/>
</dbReference>
<feature type="region of interest" description="Disordered" evidence="4">
    <location>
        <begin position="83"/>
        <end position="110"/>
    </location>
</feature>
<keyword evidence="3" id="KW-0560">Oxidoreductase</keyword>
<dbReference type="PROSITE" id="PS00061">
    <property type="entry name" value="ADH_SHORT"/>
    <property type="match status" value="1"/>
</dbReference>
<name>A0A167Q9Z9_9HYPO</name>
<dbReference type="InterPro" id="IPR036291">
    <property type="entry name" value="NAD(P)-bd_dom_sf"/>
</dbReference>
<feature type="compositionally biased region" description="Basic and acidic residues" evidence="4">
    <location>
        <begin position="86"/>
        <end position="100"/>
    </location>
</feature>
<dbReference type="PRINTS" id="PR00081">
    <property type="entry name" value="GDHRDH"/>
</dbReference>
<evidence type="ECO:0000256" key="1">
    <source>
        <dbReference type="ARBA" id="ARBA00006484"/>
    </source>
</evidence>
<feature type="region of interest" description="Disordered" evidence="4">
    <location>
        <begin position="17"/>
        <end position="56"/>
    </location>
</feature>
<evidence type="ECO:0000256" key="4">
    <source>
        <dbReference type="SAM" id="MobiDB-lite"/>
    </source>
</evidence>
<evidence type="ECO:0000256" key="3">
    <source>
        <dbReference type="ARBA" id="ARBA00023002"/>
    </source>
</evidence>
<dbReference type="PANTHER" id="PTHR42760">
    <property type="entry name" value="SHORT-CHAIN DEHYDROGENASES/REDUCTASES FAMILY MEMBER"/>
    <property type="match status" value="1"/>
</dbReference>
<comment type="caution">
    <text evidence="5">The sequence shown here is derived from an EMBL/GenBank/DDBJ whole genome shotgun (WGS) entry which is preliminary data.</text>
</comment>
<dbReference type="AlphaFoldDB" id="A0A167Q9Z9"/>
<dbReference type="EMBL" id="AZHD01000014">
    <property type="protein sequence ID" value="OAA57444.1"/>
    <property type="molecule type" value="Genomic_DNA"/>
</dbReference>
<evidence type="ECO:0000313" key="5">
    <source>
        <dbReference type="EMBL" id="OAA57444.1"/>
    </source>
</evidence>
<dbReference type="Pfam" id="PF13561">
    <property type="entry name" value="adh_short_C2"/>
    <property type="match status" value="1"/>
</dbReference>
<sequence>MRTVALCHTLRVYTDENRGPIHVGGRRGPVAAGRPAPPLPDAQARHHGRPASVRRRYRPPHVTPTLVGRHEAALQQAVAALPRPARLAETDDENGKKTPESDSGGGRPAVEHGYMAGDVRDTDLWEALFANTSDVHLLVNAAGVTQNSLLARTTPAGIRDVLDTNLYGTVAGCRSAMRAWLRKRSTDRCIINVSSLLAVRGGYGATVYAASKAGVVGLTRALAEEGGARRIRANVVVPGYIQTDMIANRIPLKRFGSPDEVADAVAFLAKNEYANNCVLNLDGGLSAAG</sequence>
<protein>
    <submittedName>
        <fullName evidence="5">3-oxoacyl-acyl carrier protein reductase</fullName>
    </submittedName>
</protein>
<keyword evidence="6" id="KW-1185">Reference proteome</keyword>
<accession>A0A167Q9Z9</accession>
<dbReference type="Gene3D" id="3.40.50.720">
    <property type="entry name" value="NAD(P)-binding Rossmann-like Domain"/>
    <property type="match status" value="1"/>
</dbReference>
<dbReference type="OrthoDB" id="47007at2759"/>
<dbReference type="Proteomes" id="UP000076874">
    <property type="component" value="Unassembled WGS sequence"/>
</dbReference>
<dbReference type="PRINTS" id="PR00080">
    <property type="entry name" value="SDRFAMILY"/>
</dbReference>
<comment type="similarity">
    <text evidence="1">Belongs to the short-chain dehydrogenases/reductases (SDR) family.</text>
</comment>
<organism evidence="5 6">
    <name type="scientific">Niveomyces insectorum RCEF 264</name>
    <dbReference type="NCBI Taxonomy" id="1081102"/>
    <lineage>
        <taxon>Eukaryota</taxon>
        <taxon>Fungi</taxon>
        <taxon>Dikarya</taxon>
        <taxon>Ascomycota</taxon>
        <taxon>Pezizomycotina</taxon>
        <taxon>Sordariomycetes</taxon>
        <taxon>Hypocreomycetidae</taxon>
        <taxon>Hypocreales</taxon>
        <taxon>Cordycipitaceae</taxon>
        <taxon>Niveomyces</taxon>
    </lineage>
</organism>
<gene>
    <name evidence="5" type="ORF">SPI_07103</name>
</gene>
<keyword evidence="2" id="KW-0521">NADP</keyword>
<dbReference type="GO" id="GO:0016616">
    <property type="term" value="F:oxidoreductase activity, acting on the CH-OH group of donors, NAD or NADP as acceptor"/>
    <property type="evidence" value="ECO:0007669"/>
    <property type="project" value="TreeGrafter"/>
</dbReference>
<evidence type="ECO:0000313" key="6">
    <source>
        <dbReference type="Proteomes" id="UP000076874"/>
    </source>
</evidence>
<evidence type="ECO:0000256" key="2">
    <source>
        <dbReference type="ARBA" id="ARBA00022857"/>
    </source>
</evidence>
<dbReference type="GO" id="GO:0006633">
    <property type="term" value="P:fatty acid biosynthetic process"/>
    <property type="evidence" value="ECO:0007669"/>
    <property type="project" value="TreeGrafter"/>
</dbReference>